<organism evidence="2">
    <name type="scientific">marine sediment metagenome</name>
    <dbReference type="NCBI Taxonomy" id="412755"/>
    <lineage>
        <taxon>unclassified sequences</taxon>
        <taxon>metagenomes</taxon>
        <taxon>ecological metagenomes</taxon>
    </lineage>
</organism>
<feature type="domain" description="Amidohydrolase 3" evidence="1">
    <location>
        <begin position="54"/>
        <end position="133"/>
    </location>
</feature>
<proteinExistence type="predicted"/>
<dbReference type="Gene3D" id="3.10.310.70">
    <property type="match status" value="1"/>
</dbReference>
<dbReference type="EMBL" id="BARU01000926">
    <property type="protein sequence ID" value="GAH26788.1"/>
    <property type="molecule type" value="Genomic_DNA"/>
</dbReference>
<name>X1G171_9ZZZZ</name>
<dbReference type="SUPFAM" id="SSF51338">
    <property type="entry name" value="Composite domain of metallo-dependent hydrolases"/>
    <property type="match status" value="1"/>
</dbReference>
<sequence length="133" mass="15250">MHNKLHANLVITNANIWTFDEEKPRAEYLAVFFDTIIKVGNKDEIERLIGPGTEIIDAKGNTILPGFIDAHTHITWTGLNKIYLDLREAKSLEEVLEMVKEDIATKEKGEWIIGRAWDQSNWSLQRYITAADL</sequence>
<dbReference type="Gene3D" id="2.30.40.10">
    <property type="entry name" value="Urease, subunit C, domain 1"/>
    <property type="match status" value="1"/>
</dbReference>
<dbReference type="PANTHER" id="PTHR22642">
    <property type="entry name" value="IMIDAZOLONEPROPIONASE"/>
    <property type="match status" value="1"/>
</dbReference>
<gene>
    <name evidence="2" type="ORF">S03H2_02684</name>
</gene>
<feature type="non-terminal residue" evidence="2">
    <location>
        <position position="133"/>
    </location>
</feature>
<dbReference type="AlphaFoldDB" id="X1G171"/>
<dbReference type="GO" id="GO:0016810">
    <property type="term" value="F:hydrolase activity, acting on carbon-nitrogen (but not peptide) bonds"/>
    <property type="evidence" value="ECO:0007669"/>
    <property type="project" value="InterPro"/>
</dbReference>
<reference evidence="2" key="1">
    <citation type="journal article" date="2014" name="Front. Microbiol.">
        <title>High frequency of phylogenetically diverse reductive dehalogenase-homologous genes in deep subseafloor sedimentary metagenomes.</title>
        <authorList>
            <person name="Kawai M."/>
            <person name="Futagami T."/>
            <person name="Toyoda A."/>
            <person name="Takaki Y."/>
            <person name="Nishi S."/>
            <person name="Hori S."/>
            <person name="Arai W."/>
            <person name="Tsubouchi T."/>
            <person name="Morono Y."/>
            <person name="Uchiyama I."/>
            <person name="Ito T."/>
            <person name="Fujiyama A."/>
            <person name="Inagaki F."/>
            <person name="Takami H."/>
        </authorList>
    </citation>
    <scope>NUCLEOTIDE SEQUENCE</scope>
    <source>
        <strain evidence="2">Expedition CK06-06</strain>
    </source>
</reference>
<evidence type="ECO:0000313" key="2">
    <source>
        <dbReference type="EMBL" id="GAH26788.1"/>
    </source>
</evidence>
<dbReference type="InterPro" id="IPR032466">
    <property type="entry name" value="Metal_Hydrolase"/>
</dbReference>
<comment type="caution">
    <text evidence="2">The sequence shown here is derived from an EMBL/GenBank/DDBJ whole genome shotgun (WGS) entry which is preliminary data.</text>
</comment>
<dbReference type="InterPro" id="IPR013108">
    <property type="entry name" value="Amidohydro_3"/>
</dbReference>
<protein>
    <recommendedName>
        <fullName evidence="1">Amidohydrolase 3 domain-containing protein</fullName>
    </recommendedName>
</protein>
<accession>X1G171</accession>
<dbReference type="Pfam" id="PF07969">
    <property type="entry name" value="Amidohydro_3"/>
    <property type="match status" value="1"/>
</dbReference>
<dbReference type="PANTHER" id="PTHR22642:SF2">
    <property type="entry name" value="PROTEIN LONG AFTER FAR-RED 3"/>
    <property type="match status" value="1"/>
</dbReference>
<dbReference type="SUPFAM" id="SSF51556">
    <property type="entry name" value="Metallo-dependent hydrolases"/>
    <property type="match status" value="1"/>
</dbReference>
<evidence type="ECO:0000259" key="1">
    <source>
        <dbReference type="Pfam" id="PF07969"/>
    </source>
</evidence>
<dbReference type="InterPro" id="IPR011059">
    <property type="entry name" value="Metal-dep_hydrolase_composite"/>
</dbReference>